<keyword evidence="2" id="KW-1185">Reference proteome</keyword>
<evidence type="ECO:0000313" key="2">
    <source>
        <dbReference type="Proteomes" id="UP000320643"/>
    </source>
</evidence>
<dbReference type="Proteomes" id="UP000320643">
    <property type="component" value="Unassembled WGS sequence"/>
</dbReference>
<comment type="caution">
    <text evidence="1">The sequence shown here is derived from an EMBL/GenBank/DDBJ whole genome shotgun (WGS) entry which is preliminary data.</text>
</comment>
<dbReference type="RefSeq" id="WP_143375113.1">
    <property type="nucleotide sequence ID" value="NZ_VJVZ01000016.1"/>
</dbReference>
<name>A0A552UUS7_9FLAO</name>
<protein>
    <submittedName>
        <fullName evidence="1">Uncharacterized protein</fullName>
    </submittedName>
</protein>
<organism evidence="1 2">
    <name type="scientific">Flavobacterium zepuense</name>
    <dbReference type="NCBI Taxonomy" id="2593302"/>
    <lineage>
        <taxon>Bacteria</taxon>
        <taxon>Pseudomonadati</taxon>
        <taxon>Bacteroidota</taxon>
        <taxon>Flavobacteriia</taxon>
        <taxon>Flavobacteriales</taxon>
        <taxon>Flavobacteriaceae</taxon>
        <taxon>Flavobacterium</taxon>
    </lineage>
</organism>
<proteinExistence type="predicted"/>
<reference evidence="1 2" key="1">
    <citation type="submission" date="2019-07" db="EMBL/GenBank/DDBJ databases">
        <title>Flavobacterium sp. nov., isolated from glacier ice.</title>
        <authorList>
            <person name="Liu Q."/>
            <person name="Xin Y.-H."/>
        </authorList>
    </citation>
    <scope>NUCLEOTIDE SEQUENCE [LARGE SCALE GENOMIC DNA]</scope>
    <source>
        <strain evidence="1 2">ZT4R6</strain>
    </source>
</reference>
<gene>
    <name evidence="1" type="ORF">FMM05_19555</name>
</gene>
<accession>A0A552UUS7</accession>
<dbReference type="EMBL" id="VJVZ01000016">
    <property type="protein sequence ID" value="TRW21984.1"/>
    <property type="molecule type" value="Genomic_DNA"/>
</dbReference>
<evidence type="ECO:0000313" key="1">
    <source>
        <dbReference type="EMBL" id="TRW21984.1"/>
    </source>
</evidence>
<dbReference type="AlphaFoldDB" id="A0A552UUS7"/>
<sequence>MKTLEMMTNVEKAGVLFDLFPAEIPELLDAIQGMCQAVREDEDGHRRAWNNGFLNWNLWIALLSEAEGKIRRYKNKMAKNKRLFADQLFDGYVVIYTVHCLTSYAPTRQLANRKFTVAVDLLFNP</sequence>
<dbReference type="OrthoDB" id="969612at2"/>